<proteinExistence type="predicted"/>
<feature type="region of interest" description="Disordered" evidence="1">
    <location>
        <begin position="1"/>
        <end position="48"/>
    </location>
</feature>
<dbReference type="EMBL" id="BLLK01000047">
    <property type="protein sequence ID" value="GFH54652.1"/>
    <property type="molecule type" value="Genomic_DNA"/>
</dbReference>
<keyword evidence="3" id="KW-1185">Reference proteome</keyword>
<protein>
    <submittedName>
        <fullName evidence="2">Uncharacterized protein</fullName>
    </submittedName>
</protein>
<feature type="compositionally biased region" description="Polar residues" evidence="1">
    <location>
        <begin position="18"/>
        <end position="34"/>
    </location>
</feature>
<comment type="caution">
    <text evidence="2">The sequence shown here is derived from an EMBL/GenBank/DDBJ whole genome shotgun (WGS) entry which is preliminary data.</text>
</comment>
<evidence type="ECO:0000313" key="3">
    <source>
        <dbReference type="Proteomes" id="UP001054902"/>
    </source>
</evidence>
<evidence type="ECO:0000313" key="2">
    <source>
        <dbReference type="EMBL" id="GFH54652.1"/>
    </source>
</evidence>
<organism evidence="2 3">
    <name type="scientific">Chaetoceros tenuissimus</name>
    <dbReference type="NCBI Taxonomy" id="426638"/>
    <lineage>
        <taxon>Eukaryota</taxon>
        <taxon>Sar</taxon>
        <taxon>Stramenopiles</taxon>
        <taxon>Ochrophyta</taxon>
        <taxon>Bacillariophyta</taxon>
        <taxon>Coscinodiscophyceae</taxon>
        <taxon>Chaetocerotophycidae</taxon>
        <taxon>Chaetocerotales</taxon>
        <taxon>Chaetocerotaceae</taxon>
        <taxon>Chaetoceros</taxon>
    </lineage>
</organism>
<feature type="compositionally biased region" description="Basic and acidic residues" evidence="1">
    <location>
        <begin position="1"/>
        <end position="16"/>
    </location>
</feature>
<dbReference type="Proteomes" id="UP001054902">
    <property type="component" value="Unassembled WGS sequence"/>
</dbReference>
<feature type="compositionally biased region" description="Basic residues" evidence="1">
    <location>
        <begin position="299"/>
        <end position="312"/>
    </location>
</feature>
<feature type="region of interest" description="Disordered" evidence="1">
    <location>
        <begin position="460"/>
        <end position="484"/>
    </location>
</feature>
<reference evidence="2 3" key="1">
    <citation type="journal article" date="2021" name="Sci. Rep.">
        <title>The genome of the diatom Chaetoceros tenuissimus carries an ancient integrated fragment of an extant virus.</title>
        <authorList>
            <person name="Hongo Y."/>
            <person name="Kimura K."/>
            <person name="Takaki Y."/>
            <person name="Yoshida Y."/>
            <person name="Baba S."/>
            <person name="Kobayashi G."/>
            <person name="Nagasaki K."/>
            <person name="Hano T."/>
            <person name="Tomaru Y."/>
        </authorList>
    </citation>
    <scope>NUCLEOTIDE SEQUENCE [LARGE SCALE GENOMIC DNA]</scope>
    <source>
        <strain evidence="2 3">NIES-3715</strain>
    </source>
</reference>
<evidence type="ECO:0000256" key="1">
    <source>
        <dbReference type="SAM" id="MobiDB-lite"/>
    </source>
</evidence>
<gene>
    <name evidence="2" type="ORF">CTEN210_11128</name>
</gene>
<sequence>MNETTDAKGKKRKLEESLPNNITKEQATRLQNGAASIRLPRSNCDSKRAQELRQSVERKNEEAIAVGKPIVQSRIRTQKEVPTIEDIFQRNAKPTTTSEPPDLFVVGHQLDFDARPRMKRDGSGHVELQQKNGLKITADMKYMMMLYAIEMGYSLSEPNYANKYGNTNKNLPVKKCKKSIHEAACNIVCYDYGLLKPLGSTTLHVAFESFRKNKYSHTKNLFEPRHKERGRKSYIDKIEEQEPNYLKTLFLYAKEKADEYTTHNDYRKMMIERSKQIKPELDLDLTMNDMSNFFEKNPKLKPRGVPKRRKHGNNFDSNESDLDTTELLPIFGGNNNRQLNLANIVDVNEPLNHHPSRRNHQNLAHPRANDWRRFCEPGALTDFDNSLTNPPRMPREMNVANNDTGDHFNMMNSRFVQFEGNRNLMPVHFTSPLYNQRNAHGTQIDKASILNNLEGTIFGDGNSIDNRGVQIQDMPDQNRNKKSR</sequence>
<accession>A0AAD3CZ41</accession>
<feature type="region of interest" description="Disordered" evidence="1">
    <location>
        <begin position="294"/>
        <end position="320"/>
    </location>
</feature>
<dbReference type="AlphaFoldDB" id="A0AAD3CZ41"/>
<name>A0AAD3CZ41_9STRA</name>